<comment type="caution">
    <text evidence="9">The sequence shown here is derived from an EMBL/GenBank/DDBJ whole genome shotgun (WGS) entry which is preliminary data.</text>
</comment>
<sequence length="404" mass="43242">MPTRYAKNATLPILIAIALGMTLGLVSPSLAIEMKVLSDGFIKCVGLLMPFLLFVLVSTGVAGIKREPQHRRVVRRIIVYFQLMSCAALMLGMATGWVFNLETSAVSAPPLPPESFLHELSLLSASSTLYRVFTQSLVLQVMFAAVLCGLLLGRGSSLGNRCLGWLEAGVQGVFFVLRIILTFAPVAAFGAMAFVVGKYGVSSVLPLLKFVLVIYLVSALFVVVVLAFITRLVGIKLTRLMGYLKEELLLVTFTGSSVAALPGCVDKLEALGCDRQLVRLVLTTGYTFNLAGTNLYLTTAIMFLAHMAGVEIALPELLAVLVICLVTSLGSTSVAGSALFTLIATLNILQLVPLEGVGLLLGVERLMKCRSLTNVLGNCVACLAICGWQKSIDREVLKQALPTQ</sequence>
<evidence type="ECO:0000256" key="4">
    <source>
        <dbReference type="ARBA" id="ARBA00022692"/>
    </source>
</evidence>
<organism evidence="9 11">
    <name type="scientific">Pseudomonas aylmerensis</name>
    <dbReference type="NCBI Taxonomy" id="1869229"/>
    <lineage>
        <taxon>Bacteria</taxon>
        <taxon>Pseudomonadati</taxon>
        <taxon>Pseudomonadota</taxon>
        <taxon>Gammaproteobacteria</taxon>
        <taxon>Pseudomonadales</taxon>
        <taxon>Pseudomonadaceae</taxon>
        <taxon>Pseudomonas</taxon>
    </lineage>
</organism>
<feature type="transmembrane region" description="Helical" evidence="7">
    <location>
        <begin position="173"/>
        <end position="195"/>
    </location>
</feature>
<dbReference type="GO" id="GO:0005886">
    <property type="term" value="C:plasma membrane"/>
    <property type="evidence" value="ECO:0007669"/>
    <property type="project" value="TreeGrafter"/>
</dbReference>
<dbReference type="AlphaFoldDB" id="A0A2T4FWN8"/>
<dbReference type="Proteomes" id="UP000095081">
    <property type="component" value="Unassembled WGS sequence"/>
</dbReference>
<dbReference type="Gene3D" id="1.10.3860.10">
    <property type="entry name" value="Sodium:dicarboxylate symporter"/>
    <property type="match status" value="1"/>
</dbReference>
<protein>
    <submittedName>
        <fullName evidence="9">Sodium:dicarboxylate symporter</fullName>
    </submittedName>
</protein>
<dbReference type="PANTHER" id="PTHR42865:SF1">
    <property type="entry name" value="AEROBIC C4-DICARBOXYLATE TRANSPORT PROTEIN"/>
    <property type="match status" value="1"/>
</dbReference>
<dbReference type="EMBL" id="PYWW01000038">
    <property type="protein sequence ID" value="PTC27833.1"/>
    <property type="molecule type" value="Genomic_DNA"/>
</dbReference>
<dbReference type="PRINTS" id="PR00173">
    <property type="entry name" value="EDTRNSPORT"/>
</dbReference>
<dbReference type="InterPro" id="IPR001991">
    <property type="entry name" value="Na-dicarboxylate_symporter"/>
</dbReference>
<keyword evidence="2" id="KW-0813">Transport</keyword>
<evidence type="ECO:0000313" key="10">
    <source>
        <dbReference type="Proteomes" id="UP000095081"/>
    </source>
</evidence>
<dbReference type="PANTHER" id="PTHR42865">
    <property type="entry name" value="PROTON/GLUTAMATE-ASPARTATE SYMPORTER"/>
    <property type="match status" value="1"/>
</dbReference>
<feature type="transmembrane region" description="Helical" evidence="7">
    <location>
        <begin position="132"/>
        <end position="152"/>
    </location>
</feature>
<keyword evidence="3" id="KW-1003">Cell membrane</keyword>
<feature type="transmembrane region" description="Helical" evidence="7">
    <location>
        <begin position="317"/>
        <end position="336"/>
    </location>
</feature>
<dbReference type="GO" id="GO:0015138">
    <property type="term" value="F:fumarate transmembrane transporter activity"/>
    <property type="evidence" value="ECO:0007669"/>
    <property type="project" value="TreeGrafter"/>
</dbReference>
<evidence type="ECO:0000256" key="6">
    <source>
        <dbReference type="ARBA" id="ARBA00023136"/>
    </source>
</evidence>
<dbReference type="OrthoDB" id="7029339at2"/>
<dbReference type="Pfam" id="PF00375">
    <property type="entry name" value="SDF"/>
    <property type="match status" value="1"/>
</dbReference>
<gene>
    <name evidence="8" type="ORF">BBG20_23475</name>
    <name evidence="9" type="ORF">C9382_15365</name>
</gene>
<feature type="transmembrane region" description="Helical" evidence="7">
    <location>
        <begin position="47"/>
        <end position="65"/>
    </location>
</feature>
<evidence type="ECO:0000256" key="1">
    <source>
        <dbReference type="ARBA" id="ARBA00004141"/>
    </source>
</evidence>
<keyword evidence="10" id="KW-1185">Reference proteome</keyword>
<keyword evidence="3" id="KW-0997">Cell inner membrane</keyword>
<keyword evidence="4 7" id="KW-0812">Transmembrane</keyword>
<feature type="transmembrane region" description="Helical" evidence="7">
    <location>
        <begin position="207"/>
        <end position="228"/>
    </location>
</feature>
<reference evidence="9 11" key="2">
    <citation type="submission" date="2018-03" db="EMBL/GenBank/DDBJ databases">
        <title>Diversity of bacteria associated with corn roots inoculated with woodland soils in Canada, and Description of Pseudomonas aylmerense sp. nov.</title>
        <authorList>
            <person name="Tambong J.T."/>
            <person name="Xu R."/>
            <person name="Tchagang C."/>
        </authorList>
    </citation>
    <scope>NUCLEOTIDE SEQUENCE [LARGE SCALE GENOMIC DNA]</scope>
    <source>
        <strain evidence="9 11">S1E44</strain>
    </source>
</reference>
<reference evidence="8 10" key="1">
    <citation type="submission" date="2016-06" db="EMBL/GenBank/DDBJ databases">
        <title>Draft genome sequence of Pseudomonas sp. S1E40, a novel strain antagonistic activity to fungal plant pathogen.</title>
        <authorList>
            <person name="Tambong J.T."/>
            <person name="Tchagang C."/>
            <person name="Xu R."/>
        </authorList>
    </citation>
    <scope>NUCLEOTIDE SEQUENCE [LARGE SCALE GENOMIC DNA]</scope>
    <source>
        <strain evidence="8 10">S1E40</strain>
    </source>
</reference>
<dbReference type="GO" id="GO:0015366">
    <property type="term" value="F:malate:proton symporter activity"/>
    <property type="evidence" value="ECO:0007669"/>
    <property type="project" value="TreeGrafter"/>
</dbReference>
<evidence type="ECO:0000256" key="5">
    <source>
        <dbReference type="ARBA" id="ARBA00022989"/>
    </source>
</evidence>
<evidence type="ECO:0000313" key="9">
    <source>
        <dbReference type="EMBL" id="PTC27833.1"/>
    </source>
</evidence>
<evidence type="ECO:0000256" key="3">
    <source>
        <dbReference type="ARBA" id="ARBA00022519"/>
    </source>
</evidence>
<name>A0A2T4FWN8_9PSED</name>
<evidence type="ECO:0000313" key="8">
    <source>
        <dbReference type="EMBL" id="OCW21791.1"/>
    </source>
</evidence>
<evidence type="ECO:0000256" key="2">
    <source>
        <dbReference type="ARBA" id="ARBA00022448"/>
    </source>
</evidence>
<evidence type="ECO:0000256" key="7">
    <source>
        <dbReference type="SAM" id="Phobius"/>
    </source>
</evidence>
<accession>A0A2T4FWN8</accession>
<evidence type="ECO:0000313" key="11">
    <source>
        <dbReference type="Proteomes" id="UP000240571"/>
    </source>
</evidence>
<proteinExistence type="predicted"/>
<keyword evidence="5 7" id="KW-1133">Transmembrane helix</keyword>
<comment type="subcellular location">
    <subcellularLocation>
        <location evidence="1">Membrane</location>
        <topology evidence="1">Multi-pass membrane protein</topology>
    </subcellularLocation>
</comment>
<dbReference type="GO" id="GO:0070778">
    <property type="term" value="P:L-aspartate transmembrane transport"/>
    <property type="evidence" value="ECO:0007669"/>
    <property type="project" value="TreeGrafter"/>
</dbReference>
<dbReference type="InterPro" id="IPR036458">
    <property type="entry name" value="Na:dicarbo_symporter_sf"/>
</dbReference>
<dbReference type="SUPFAM" id="SSF118215">
    <property type="entry name" value="Proton glutamate symport protein"/>
    <property type="match status" value="1"/>
</dbReference>
<dbReference type="RefSeq" id="WP_065907659.1">
    <property type="nucleotide sequence ID" value="NZ_MAUE01000037.1"/>
</dbReference>
<dbReference type="GO" id="GO:0015141">
    <property type="term" value="F:succinate transmembrane transporter activity"/>
    <property type="evidence" value="ECO:0007669"/>
    <property type="project" value="TreeGrafter"/>
</dbReference>
<dbReference type="Proteomes" id="UP000240571">
    <property type="component" value="Unassembled WGS sequence"/>
</dbReference>
<feature type="transmembrane region" description="Helical" evidence="7">
    <location>
        <begin position="285"/>
        <end position="305"/>
    </location>
</feature>
<keyword evidence="6 7" id="KW-0472">Membrane</keyword>
<feature type="transmembrane region" description="Helical" evidence="7">
    <location>
        <begin position="77"/>
        <end position="99"/>
    </location>
</feature>
<dbReference type="EMBL" id="MAUE01000037">
    <property type="protein sequence ID" value="OCW21791.1"/>
    <property type="molecule type" value="Genomic_DNA"/>
</dbReference>